<name>A0A0Q3UQ34_AMAAE</name>
<evidence type="ECO:0000256" key="13">
    <source>
        <dbReference type="ARBA" id="ARBA00023273"/>
    </source>
</evidence>
<keyword evidence="21" id="KW-1185">Reference proteome</keyword>
<feature type="transmembrane region" description="Helical" evidence="19">
    <location>
        <begin position="45"/>
        <end position="63"/>
    </location>
</feature>
<evidence type="ECO:0000256" key="16">
    <source>
        <dbReference type="ARBA" id="ARBA00044635"/>
    </source>
</evidence>
<protein>
    <submittedName>
        <fullName evidence="20">Amiloride-sensitive cation channel 2, neuronal</fullName>
    </submittedName>
</protein>
<dbReference type="PROSITE" id="PS01206">
    <property type="entry name" value="ASC"/>
    <property type="match status" value="1"/>
</dbReference>
<comment type="subcellular location">
    <subcellularLocation>
        <location evidence="2">Cell projection</location>
    </subcellularLocation>
    <subcellularLocation>
        <location evidence="1">Membrane</location>
        <topology evidence="1">Multi-pass membrane protein</topology>
    </subcellularLocation>
</comment>
<dbReference type="Gene3D" id="1.10.287.820">
    <property type="entry name" value="Acid-sensing ion channel domain"/>
    <property type="match status" value="1"/>
</dbReference>
<dbReference type="AlphaFoldDB" id="A0A0Q3UQ34"/>
<dbReference type="FunFam" id="1.10.287.770:FF:000001">
    <property type="entry name" value="Acid-sensing ion channel subunit 1"/>
    <property type="match status" value="1"/>
</dbReference>
<dbReference type="Gene3D" id="1.10.287.770">
    <property type="entry name" value="YojJ-like"/>
    <property type="match status" value="3"/>
</dbReference>
<dbReference type="GO" id="GO:0160128">
    <property type="term" value="F:pH-gated monoatomic ion channel activity"/>
    <property type="evidence" value="ECO:0007669"/>
    <property type="project" value="UniProtKB-ARBA"/>
</dbReference>
<evidence type="ECO:0000256" key="4">
    <source>
        <dbReference type="ARBA" id="ARBA00022461"/>
    </source>
</evidence>
<keyword evidence="6 19" id="KW-1133">Transmembrane helix</keyword>
<evidence type="ECO:0000256" key="2">
    <source>
        <dbReference type="ARBA" id="ARBA00004316"/>
    </source>
</evidence>
<keyword evidence="7" id="KW-0915">Sodium</keyword>
<evidence type="ECO:0000256" key="15">
    <source>
        <dbReference type="ARBA" id="ARBA00034430"/>
    </source>
</evidence>
<accession>A0A0Q3UQ34</accession>
<proteinExistence type="inferred from homology"/>
<keyword evidence="11" id="KW-0325">Glycoprotein</keyword>
<evidence type="ECO:0000256" key="3">
    <source>
        <dbReference type="ARBA" id="ARBA00022448"/>
    </source>
</evidence>
<evidence type="ECO:0000256" key="9">
    <source>
        <dbReference type="ARBA" id="ARBA00023136"/>
    </source>
</evidence>
<sequence>MMDLKVDEEEVDSGQPVSIQAFASSSTLHGLSHIFSYERLSLKRVVWALCFLGSLALLTLVCTNRIQYYFLYPHVTKLDEVAATRLTFPAVTFCNLNEFRFSRVTKNDLYHAGELLALLNNRYEIPDTQSADEKQLEILQDKANFRNFKPKPFNMLEFYDRAGHDIREMLLSCFFRGEQCTPEDFKVIFCTISFSSEEGPRDAAATGPGDNGADEFLYGQEEDEEEEEDAGAATDFVAFASSCTLHGLSHIFVEGSLGARQALWALAFLLSLSVFLYQVADRIVYYLEYHHVTLLSEEESPEMTFPAVTFCNINRVRVSQLSHEDLLYLAPLIDYEPGMELGFTPAQPGPEEEDEPLNLYVFFNRTCHQLEDMLLSCSYRGEQCGPGDFAAVFTRYGKCYTFNAGQDGKPRLITMKGGTGNGLEIMLDIQQDEYLPLIYLPPPWGDCKAVAGDSEFYDTYSITACRIDCETRYLVENCNCRMVHMPGDAPYCTPEQYKECADPALDFLVEKDNEYCVCEMPCNVTRYGKELSMVKIPSKASAKYLAKKYNKSEQYIGENILVLDIFFEALNYETIEQKKAYEVAGLLGDIGGQMGLFIGASILTVLELFDYAYEVIKHRLCRRGKCRKNHKRNNTDKGVALSMDDVKRHSALSKYDATKQKRKFSSFFKSLVIELDKDLYGPDNHLVEWHRTATTQETDGFQVKRPGDVNVRCTVLLMLDYQTGLGWDHRAEEVLAYCRDVEALEW</sequence>
<keyword evidence="12 17" id="KW-0739">Sodium transport</keyword>
<keyword evidence="9 19" id="KW-0472">Membrane</keyword>
<keyword evidence="10" id="KW-1015">Disulfide bond</keyword>
<evidence type="ECO:0000256" key="8">
    <source>
        <dbReference type="ARBA" id="ARBA00023065"/>
    </source>
</evidence>
<evidence type="ECO:0000313" key="20">
    <source>
        <dbReference type="EMBL" id="KQK74778.1"/>
    </source>
</evidence>
<dbReference type="FunFam" id="1.10.3590.10:FF:000001">
    <property type="entry name" value="acid-sensing ion channel 1 isoform X2"/>
    <property type="match status" value="1"/>
</dbReference>
<evidence type="ECO:0000256" key="11">
    <source>
        <dbReference type="ARBA" id="ARBA00023180"/>
    </source>
</evidence>
<organism evidence="20 21">
    <name type="scientific">Amazona aestiva</name>
    <name type="common">Blue-fronted Amazon parrot</name>
    <dbReference type="NCBI Taxonomy" id="12930"/>
    <lineage>
        <taxon>Eukaryota</taxon>
        <taxon>Metazoa</taxon>
        <taxon>Chordata</taxon>
        <taxon>Craniata</taxon>
        <taxon>Vertebrata</taxon>
        <taxon>Euteleostomi</taxon>
        <taxon>Archelosauria</taxon>
        <taxon>Archosauria</taxon>
        <taxon>Dinosauria</taxon>
        <taxon>Saurischia</taxon>
        <taxon>Theropoda</taxon>
        <taxon>Coelurosauria</taxon>
        <taxon>Aves</taxon>
        <taxon>Neognathae</taxon>
        <taxon>Neoaves</taxon>
        <taxon>Telluraves</taxon>
        <taxon>Australaves</taxon>
        <taxon>Psittaciformes</taxon>
        <taxon>Psittacidae</taxon>
        <taxon>Amazona</taxon>
    </lineage>
</organism>
<comment type="caution">
    <text evidence="20">The sequence shown here is derived from an EMBL/GenBank/DDBJ whole genome shotgun (WGS) entry which is preliminary data.</text>
</comment>
<keyword evidence="3 17" id="KW-0813">Transport</keyword>
<evidence type="ECO:0000256" key="18">
    <source>
        <dbReference type="SAM" id="MobiDB-lite"/>
    </source>
</evidence>
<dbReference type="InterPro" id="IPR020903">
    <property type="entry name" value="ENaC_CS"/>
</dbReference>
<evidence type="ECO:0000256" key="7">
    <source>
        <dbReference type="ARBA" id="ARBA00023053"/>
    </source>
</evidence>
<dbReference type="PANTHER" id="PTHR11690">
    <property type="entry name" value="AMILORIDE-SENSITIVE SODIUM CHANNEL-RELATED"/>
    <property type="match status" value="1"/>
</dbReference>
<dbReference type="Proteomes" id="UP000051836">
    <property type="component" value="Unassembled WGS sequence"/>
</dbReference>
<feature type="region of interest" description="Disordered" evidence="18">
    <location>
        <begin position="198"/>
        <end position="225"/>
    </location>
</feature>
<evidence type="ECO:0000256" key="5">
    <source>
        <dbReference type="ARBA" id="ARBA00022692"/>
    </source>
</evidence>
<keyword evidence="5 17" id="KW-0812">Transmembrane</keyword>
<dbReference type="OrthoDB" id="6021021at2759"/>
<evidence type="ECO:0000256" key="12">
    <source>
        <dbReference type="ARBA" id="ARBA00023201"/>
    </source>
</evidence>
<dbReference type="GO" id="GO:0005886">
    <property type="term" value="C:plasma membrane"/>
    <property type="evidence" value="ECO:0007669"/>
    <property type="project" value="TreeGrafter"/>
</dbReference>
<comment type="catalytic activity">
    <reaction evidence="15">
        <text>K(+)(in) = K(+)(out)</text>
        <dbReference type="Rhea" id="RHEA:29463"/>
        <dbReference type="ChEBI" id="CHEBI:29103"/>
    </reaction>
</comment>
<evidence type="ECO:0000256" key="17">
    <source>
        <dbReference type="RuleBase" id="RU000679"/>
    </source>
</evidence>
<evidence type="ECO:0000256" key="6">
    <source>
        <dbReference type="ARBA" id="ARBA00022989"/>
    </source>
</evidence>
<comment type="similarity">
    <text evidence="17">Belongs to the amiloride-sensitive sodium channel (TC 1.A.6) family.</text>
</comment>
<reference evidence="20 21" key="1">
    <citation type="submission" date="2015-10" db="EMBL/GenBank/DDBJ databases">
        <authorList>
            <person name="Gilbert D.G."/>
        </authorList>
    </citation>
    <scope>NUCLEOTIDE SEQUENCE [LARGE SCALE GENOMIC DNA]</scope>
    <source>
        <strain evidence="20">FVVF132</strain>
    </source>
</reference>
<dbReference type="PANTHER" id="PTHR11690:SF170">
    <property type="entry name" value="ACID-SENSING ION CHANNEL 1"/>
    <property type="match status" value="1"/>
</dbReference>
<dbReference type="GO" id="GO:0042995">
    <property type="term" value="C:cell projection"/>
    <property type="evidence" value="ECO:0007669"/>
    <property type="project" value="UniProtKB-SubCell"/>
</dbReference>
<evidence type="ECO:0000256" key="10">
    <source>
        <dbReference type="ARBA" id="ARBA00023157"/>
    </source>
</evidence>
<dbReference type="Gene3D" id="1.10.3590.10">
    <property type="entry name" value="acid-sensing ion channel 1 domain"/>
    <property type="match status" value="1"/>
</dbReference>
<dbReference type="EMBL" id="LMAW01003005">
    <property type="protein sequence ID" value="KQK74778.1"/>
    <property type="molecule type" value="Genomic_DNA"/>
</dbReference>
<evidence type="ECO:0000256" key="19">
    <source>
        <dbReference type="SAM" id="Phobius"/>
    </source>
</evidence>
<dbReference type="Pfam" id="PF00858">
    <property type="entry name" value="ASC"/>
    <property type="match status" value="3"/>
</dbReference>
<dbReference type="STRING" id="12930.A0A0Q3UQ34"/>
<keyword evidence="4 17" id="KW-0894">Sodium channel</keyword>
<comment type="catalytic activity">
    <reaction evidence="16">
        <text>Li(+)(in) = Li(+)(out)</text>
        <dbReference type="Rhea" id="RHEA:78551"/>
        <dbReference type="ChEBI" id="CHEBI:49713"/>
    </reaction>
</comment>
<keyword evidence="8 17" id="KW-0406">Ion transport</keyword>
<keyword evidence="13" id="KW-0966">Cell projection</keyword>
<dbReference type="FunFam" id="1.10.287.820:FF:000001">
    <property type="entry name" value="acid-sensing ion channel 1 isoform X2"/>
    <property type="match status" value="1"/>
</dbReference>
<dbReference type="GO" id="GO:0015280">
    <property type="term" value="F:ligand-gated sodium channel activity"/>
    <property type="evidence" value="ECO:0007669"/>
    <property type="project" value="TreeGrafter"/>
</dbReference>
<evidence type="ECO:0000256" key="14">
    <source>
        <dbReference type="ARBA" id="ARBA00023303"/>
    </source>
</evidence>
<keyword evidence="14 17" id="KW-0407">Ion channel</keyword>
<gene>
    <name evidence="20" type="ORF">AAES_153271</name>
</gene>
<dbReference type="PRINTS" id="PR01078">
    <property type="entry name" value="AMINACHANNEL"/>
</dbReference>
<dbReference type="InterPro" id="IPR001873">
    <property type="entry name" value="ENaC"/>
</dbReference>
<evidence type="ECO:0000313" key="21">
    <source>
        <dbReference type="Proteomes" id="UP000051836"/>
    </source>
</evidence>
<evidence type="ECO:0000256" key="1">
    <source>
        <dbReference type="ARBA" id="ARBA00004141"/>
    </source>
</evidence>